<dbReference type="AlphaFoldDB" id="A0A645E6K8"/>
<comment type="caution">
    <text evidence="1">The sequence shown here is derived from an EMBL/GenBank/DDBJ whole genome shotgun (WGS) entry which is preliminary data.</text>
</comment>
<protein>
    <submittedName>
        <fullName evidence="1">Uncharacterized protein</fullName>
    </submittedName>
</protein>
<name>A0A645E6K8_9ZZZZ</name>
<proteinExistence type="predicted"/>
<evidence type="ECO:0000313" key="1">
    <source>
        <dbReference type="EMBL" id="MPM96443.1"/>
    </source>
</evidence>
<sequence>MLVAEEYIRKCQSSVEPLLIPDLVDLLGRVESDVRNILELLHLRYVVVRLPCREVHILGALGILRQVYPQFRSPTLGPLIEQHLLIEVPVIYHQRLGCAILRFYHSRGHHPGVLQPLPVFVREVLPDECAEHRWNAKCSCNIGDVGCCSAHVGLLRKNVYGCVKTRELLDRDYLIN</sequence>
<organism evidence="1">
    <name type="scientific">bioreactor metagenome</name>
    <dbReference type="NCBI Taxonomy" id="1076179"/>
    <lineage>
        <taxon>unclassified sequences</taxon>
        <taxon>metagenomes</taxon>
        <taxon>ecological metagenomes</taxon>
    </lineage>
</organism>
<accession>A0A645E6K8</accession>
<dbReference type="EMBL" id="VSSQ01042824">
    <property type="protein sequence ID" value="MPM96443.1"/>
    <property type="molecule type" value="Genomic_DNA"/>
</dbReference>
<gene>
    <name evidence="1" type="ORF">SDC9_143606</name>
</gene>
<reference evidence="1" key="1">
    <citation type="submission" date="2019-08" db="EMBL/GenBank/DDBJ databases">
        <authorList>
            <person name="Kucharzyk K."/>
            <person name="Murdoch R.W."/>
            <person name="Higgins S."/>
            <person name="Loffler F."/>
        </authorList>
    </citation>
    <scope>NUCLEOTIDE SEQUENCE</scope>
</reference>